<keyword evidence="2" id="KW-1185">Reference proteome</keyword>
<organism evidence="1 2">
    <name type="scientific">Advenella kashmirensis (strain DSM 17095 / LMG 22695 / WT001)</name>
    <name type="common">Tetrathiobacter kashmirensis</name>
    <dbReference type="NCBI Taxonomy" id="1036672"/>
    <lineage>
        <taxon>Bacteria</taxon>
        <taxon>Pseudomonadati</taxon>
        <taxon>Pseudomonadota</taxon>
        <taxon>Betaproteobacteria</taxon>
        <taxon>Burkholderiales</taxon>
        <taxon>Alcaligenaceae</taxon>
    </lineage>
</organism>
<dbReference type="Proteomes" id="UP000005267">
    <property type="component" value="Chromosome"/>
</dbReference>
<sequence>MFAGVISNRRQAGTMVQALAAAWALRNPPGRYTSTPANFPGIFEHNKIRNQAVGQAGPQT</sequence>
<reference evidence="2" key="2">
    <citation type="journal article" date="2013" name="PLoS ONE">
        <title>Genome implosion elicits host-confinement in Alcaligenaceae: evidence from the comparative genomics of Tetrathiobacter kashmirensis, a pathogen in the making.</title>
        <authorList>
            <person name="Ghosh W."/>
            <person name="Alam M."/>
            <person name="Roy C."/>
            <person name="Pyne P."/>
            <person name="George A."/>
            <person name="Chakraborty R."/>
            <person name="Majumder S."/>
            <person name="Agarwal A."/>
            <person name="Chakraborty S."/>
            <person name="Majumdar S."/>
            <person name="Gupta S.K."/>
        </authorList>
    </citation>
    <scope>NUCLEOTIDE SEQUENCE [LARGE SCALE GENOMIC DNA]</scope>
    <source>
        <strain evidence="2">WT001</strain>
    </source>
</reference>
<evidence type="ECO:0000313" key="1">
    <source>
        <dbReference type="EMBL" id="AFK61125.1"/>
    </source>
</evidence>
<accession>I3U7Y7</accession>
<proteinExistence type="predicted"/>
<dbReference type="HOGENOM" id="CLU_2930765_0_0_4"/>
<dbReference type="EMBL" id="CP003555">
    <property type="protein sequence ID" value="AFK61125.1"/>
    <property type="molecule type" value="Genomic_DNA"/>
</dbReference>
<dbReference type="AlphaFoldDB" id="I3U7Y7"/>
<dbReference type="KEGG" id="aka:TKWG_02455"/>
<protein>
    <submittedName>
        <fullName evidence="1">Uncharacterized protein</fullName>
    </submittedName>
</protein>
<name>I3U7Y7_ADVKW</name>
<evidence type="ECO:0000313" key="2">
    <source>
        <dbReference type="Proteomes" id="UP000005267"/>
    </source>
</evidence>
<gene>
    <name evidence="1" type="ordered locus">TKWG_02455</name>
</gene>
<reference evidence="1 2" key="1">
    <citation type="journal article" date="2011" name="J. Bacteriol.">
        <title>Whole-genome shotgun sequencing of the sulfur-oxidizing chemoautotroph Tetrathiobacter kashmirensis.</title>
        <authorList>
            <person name="Ghosh W."/>
            <person name="George A."/>
            <person name="Agarwal A."/>
            <person name="Raj P."/>
            <person name="Alam M."/>
            <person name="Pyne P."/>
            <person name="Das Gupta S.K."/>
        </authorList>
    </citation>
    <scope>NUCLEOTIDE SEQUENCE [LARGE SCALE GENOMIC DNA]</scope>
    <source>
        <strain evidence="1 2">WT001</strain>
    </source>
</reference>